<name>A0ABS1BTF9_9NEIS</name>
<sequence>MTNLTENGFPLSNEQSETTPETPPPAQTIAVANEELNSSFRQQQFDGARIKLFHWAVIGALSTLAILVILLSACIVIYLILAFCQKTTSYFWHIPLMLIFMASTVLSILLTLTAKFGVQHDRDDKENEEKSSFTILTDNIPLKDVIQNLLDKLK</sequence>
<evidence type="ECO:0000256" key="1">
    <source>
        <dbReference type="SAM" id="MobiDB-lite"/>
    </source>
</evidence>
<feature type="transmembrane region" description="Helical" evidence="2">
    <location>
        <begin position="92"/>
        <end position="112"/>
    </location>
</feature>
<dbReference type="Proteomes" id="UP000614058">
    <property type="component" value="Unassembled WGS sequence"/>
</dbReference>
<comment type="caution">
    <text evidence="3">The sequence shown here is derived from an EMBL/GenBank/DDBJ whole genome shotgun (WGS) entry which is preliminary data.</text>
</comment>
<evidence type="ECO:0000313" key="4">
    <source>
        <dbReference type="Proteomes" id="UP000614058"/>
    </source>
</evidence>
<reference evidence="3 4" key="1">
    <citation type="journal article" date="2021" name="Pathogens">
        <title>Isolation and Characterization of Kingella bonacorsii sp. nov., A Novel Kingella Species Detected in a Stable Periodontitis Subject.</title>
        <authorList>
            <person name="Antezack A."/>
            <person name="Boxberger M."/>
            <person name="Rolland C."/>
            <person name="Monnet-Corti V."/>
            <person name="La Scola B."/>
        </authorList>
    </citation>
    <scope>NUCLEOTIDE SEQUENCE [LARGE SCALE GENOMIC DNA]</scope>
    <source>
        <strain evidence="3 4">Marseille-Q4569</strain>
    </source>
</reference>
<feature type="transmembrane region" description="Helical" evidence="2">
    <location>
        <begin position="52"/>
        <end position="80"/>
    </location>
</feature>
<proteinExistence type="predicted"/>
<feature type="region of interest" description="Disordered" evidence="1">
    <location>
        <begin position="1"/>
        <end position="25"/>
    </location>
</feature>
<keyword evidence="2" id="KW-1133">Transmembrane helix</keyword>
<protein>
    <submittedName>
        <fullName evidence="3">Uncharacterized protein</fullName>
    </submittedName>
</protein>
<dbReference type="EMBL" id="JAEHNZ010000002">
    <property type="protein sequence ID" value="MBK0396464.1"/>
    <property type="molecule type" value="Genomic_DNA"/>
</dbReference>
<dbReference type="RefSeq" id="WP_200522541.1">
    <property type="nucleotide sequence ID" value="NZ_JAEHNZ010000002.1"/>
</dbReference>
<feature type="compositionally biased region" description="Polar residues" evidence="1">
    <location>
        <begin position="1"/>
        <end position="16"/>
    </location>
</feature>
<evidence type="ECO:0000256" key="2">
    <source>
        <dbReference type="SAM" id="Phobius"/>
    </source>
</evidence>
<keyword evidence="2" id="KW-0472">Membrane</keyword>
<keyword evidence="2" id="KW-0812">Transmembrane</keyword>
<organism evidence="3 4">
    <name type="scientific">Kingella bonacorsii</name>
    <dbReference type="NCBI Taxonomy" id="2796361"/>
    <lineage>
        <taxon>Bacteria</taxon>
        <taxon>Pseudomonadati</taxon>
        <taxon>Pseudomonadota</taxon>
        <taxon>Betaproteobacteria</taxon>
        <taxon>Neisseriales</taxon>
        <taxon>Neisseriaceae</taxon>
        <taxon>Kingella</taxon>
    </lineage>
</organism>
<keyword evidence="4" id="KW-1185">Reference proteome</keyword>
<gene>
    <name evidence="3" type="ORF">JDW22_07705</name>
</gene>
<accession>A0ABS1BTF9</accession>
<evidence type="ECO:0000313" key="3">
    <source>
        <dbReference type="EMBL" id="MBK0396464.1"/>
    </source>
</evidence>